<dbReference type="Gene3D" id="1.20.1250.20">
    <property type="entry name" value="MFS general substrate transporter like domains"/>
    <property type="match status" value="1"/>
</dbReference>
<dbReference type="Pfam" id="PF07690">
    <property type="entry name" value="MFS_1"/>
    <property type="match status" value="1"/>
</dbReference>
<dbReference type="SUPFAM" id="SSF103473">
    <property type="entry name" value="MFS general substrate transporter"/>
    <property type="match status" value="1"/>
</dbReference>
<evidence type="ECO:0000259" key="6">
    <source>
        <dbReference type="PROSITE" id="PS50850"/>
    </source>
</evidence>
<proteinExistence type="predicted"/>
<dbReference type="PROSITE" id="PS50850">
    <property type="entry name" value="MFS"/>
    <property type="match status" value="1"/>
</dbReference>
<comment type="subcellular location">
    <subcellularLocation>
        <location evidence="1">Membrane</location>
        <topology evidence="1">Multi-pass membrane protein</topology>
    </subcellularLocation>
</comment>
<dbReference type="GO" id="GO:0016020">
    <property type="term" value="C:membrane"/>
    <property type="evidence" value="ECO:0007669"/>
    <property type="project" value="UniProtKB-SubCell"/>
</dbReference>
<keyword evidence="2 5" id="KW-0812">Transmembrane</keyword>
<evidence type="ECO:0000256" key="1">
    <source>
        <dbReference type="ARBA" id="ARBA00004141"/>
    </source>
</evidence>
<dbReference type="GO" id="GO:0022857">
    <property type="term" value="F:transmembrane transporter activity"/>
    <property type="evidence" value="ECO:0007669"/>
    <property type="project" value="InterPro"/>
</dbReference>
<evidence type="ECO:0000256" key="4">
    <source>
        <dbReference type="ARBA" id="ARBA00023136"/>
    </source>
</evidence>
<evidence type="ECO:0000256" key="2">
    <source>
        <dbReference type="ARBA" id="ARBA00022692"/>
    </source>
</evidence>
<evidence type="ECO:0000256" key="5">
    <source>
        <dbReference type="SAM" id="Phobius"/>
    </source>
</evidence>
<feature type="transmembrane region" description="Helical" evidence="5">
    <location>
        <begin position="272"/>
        <end position="290"/>
    </location>
</feature>
<feature type="transmembrane region" description="Helical" evidence="5">
    <location>
        <begin position="208"/>
        <end position="229"/>
    </location>
</feature>
<evidence type="ECO:0000256" key="3">
    <source>
        <dbReference type="ARBA" id="ARBA00022989"/>
    </source>
</evidence>
<dbReference type="Proteomes" id="UP000291213">
    <property type="component" value="Unassembled WGS sequence"/>
</dbReference>
<dbReference type="InterPro" id="IPR020846">
    <property type="entry name" value="MFS_dom"/>
</dbReference>
<feature type="domain" description="Major facilitator superfamily (MFS) profile" evidence="6">
    <location>
        <begin position="1"/>
        <end position="382"/>
    </location>
</feature>
<dbReference type="InterPro" id="IPR005277">
    <property type="entry name" value="Uncharacterised_MSF4"/>
</dbReference>
<keyword evidence="3 5" id="KW-1133">Transmembrane helix</keyword>
<accession>A0A401H7C0</accession>
<dbReference type="InterPro" id="IPR049680">
    <property type="entry name" value="FLVCR1-2_SLC49-like"/>
</dbReference>
<reference evidence="7 8" key="1">
    <citation type="submission" date="2017-02" db="EMBL/GenBank/DDBJ databases">
        <title>isolation and characterization of a novel temperate virus Aeropyrum globular virus 1 infecting hyperthermophilic archaeon Aeropyrum.</title>
        <authorList>
            <person name="Yumiya M."/>
            <person name="Yoshida T."/>
            <person name="Sako Y."/>
        </authorList>
    </citation>
    <scope>NUCLEOTIDE SEQUENCE [LARGE SCALE GENOMIC DNA]</scope>
    <source>
        <strain evidence="7 8">YK1-12-2013</strain>
    </source>
</reference>
<feature type="transmembrane region" description="Helical" evidence="5">
    <location>
        <begin position="331"/>
        <end position="354"/>
    </location>
</feature>
<feature type="transmembrane region" description="Helical" evidence="5">
    <location>
        <begin position="43"/>
        <end position="64"/>
    </location>
</feature>
<dbReference type="RefSeq" id="WP_131159391.1">
    <property type="nucleotide sequence ID" value="NZ_BDMD01000001.1"/>
</dbReference>
<feature type="transmembrane region" description="Helical" evidence="5">
    <location>
        <begin position="360"/>
        <end position="378"/>
    </location>
</feature>
<protein>
    <submittedName>
        <fullName evidence="7">Putative MFS transporter</fullName>
    </submittedName>
</protein>
<dbReference type="AlphaFoldDB" id="A0A401H7C0"/>
<evidence type="ECO:0000313" key="7">
    <source>
        <dbReference type="EMBL" id="GBF08304.1"/>
    </source>
</evidence>
<evidence type="ECO:0000313" key="8">
    <source>
        <dbReference type="Proteomes" id="UP000291213"/>
    </source>
</evidence>
<dbReference type="PANTHER" id="PTHR10924">
    <property type="entry name" value="MAJOR FACILITATOR SUPERFAMILY PROTEIN-RELATED"/>
    <property type="match status" value="1"/>
</dbReference>
<dbReference type="InterPro" id="IPR036259">
    <property type="entry name" value="MFS_trans_sf"/>
</dbReference>
<feature type="transmembrane region" description="Helical" evidence="5">
    <location>
        <begin position="241"/>
        <end position="260"/>
    </location>
</feature>
<keyword evidence="4 5" id="KW-0472">Membrane</keyword>
<dbReference type="NCBIfam" id="TIGR00903">
    <property type="entry name" value="2A0129"/>
    <property type="match status" value="1"/>
</dbReference>
<dbReference type="EMBL" id="BDMD01000001">
    <property type="protein sequence ID" value="GBF08304.1"/>
    <property type="molecule type" value="Genomic_DNA"/>
</dbReference>
<sequence length="382" mass="40707">MRRSLLLAGLALSVFSSQAIWVTYSPVTSLVAEDLDVSKEEVGLLAIVYPAAFLALTIPSGVLLDRAFRTWLTVGVLLTGAAGVLRLLDPLSYEWLLACQVLAALGQPLLLNSFAPAASTIRPERRDTVVTLLSFAMYLGIIYALGTGYYIYTRLGLQWLNIPIAAVSAASIIIYVAGLPALPQQAGSGLGFKDVVSEFRLLASRRDLWLLGLILGLGVALFDNMSIWLEAALSPKGLGDIAGRSVALALLAGLVGVVVIPPRVVRAGLRSWYIRAAALLVAVLYLALALETSRLAVQTLIPLAGLVMLPAYPVIMEWISTYYDKRLQGKAAGAVGFVSRILTVSLASAATLFLSSPSTYFTFLAVLSTIAFAIALLLPSDR</sequence>
<gene>
    <name evidence="7" type="ORF">apy_00290</name>
</gene>
<feature type="transmembrane region" description="Helical" evidence="5">
    <location>
        <begin position="158"/>
        <end position="182"/>
    </location>
</feature>
<organism evidence="7 8">
    <name type="scientific">Aeropyrum pernix</name>
    <dbReference type="NCBI Taxonomy" id="56636"/>
    <lineage>
        <taxon>Archaea</taxon>
        <taxon>Thermoproteota</taxon>
        <taxon>Thermoprotei</taxon>
        <taxon>Desulfurococcales</taxon>
        <taxon>Desulfurococcaceae</taxon>
        <taxon>Aeropyrum</taxon>
    </lineage>
</organism>
<dbReference type="PANTHER" id="PTHR10924:SF6">
    <property type="entry name" value="SOLUTE CARRIER FAMILY 49 MEMBER A3"/>
    <property type="match status" value="1"/>
</dbReference>
<dbReference type="OrthoDB" id="372006at2157"/>
<comment type="caution">
    <text evidence="7">The sequence shown here is derived from an EMBL/GenBank/DDBJ whole genome shotgun (WGS) entry which is preliminary data.</text>
</comment>
<feature type="transmembrane region" description="Helical" evidence="5">
    <location>
        <begin position="95"/>
        <end position="117"/>
    </location>
</feature>
<feature type="transmembrane region" description="Helical" evidence="5">
    <location>
        <begin position="296"/>
        <end position="319"/>
    </location>
</feature>
<feature type="transmembrane region" description="Helical" evidence="5">
    <location>
        <begin position="129"/>
        <end position="152"/>
    </location>
</feature>
<name>A0A401H7C0_AERPX</name>
<feature type="transmembrane region" description="Helical" evidence="5">
    <location>
        <begin position="71"/>
        <end position="89"/>
    </location>
</feature>
<dbReference type="InterPro" id="IPR011701">
    <property type="entry name" value="MFS"/>
</dbReference>